<dbReference type="Pfam" id="PF00149">
    <property type="entry name" value="Metallophos"/>
    <property type="match status" value="1"/>
</dbReference>
<feature type="domain" description="Calcineurin-like phosphoesterase" evidence="4">
    <location>
        <begin position="115"/>
        <end position="347"/>
    </location>
</feature>
<dbReference type="PANTHER" id="PTHR10340">
    <property type="entry name" value="SPHINGOMYELIN PHOSPHODIESTERASE"/>
    <property type="match status" value="1"/>
</dbReference>
<dbReference type="InterPro" id="IPR029052">
    <property type="entry name" value="Metallo-depent_PP-like"/>
</dbReference>
<accession>A0A841JY60</accession>
<dbReference type="EC" id="3.1.4.-" evidence="5"/>
<proteinExistence type="predicted"/>
<evidence type="ECO:0000313" key="6">
    <source>
        <dbReference type="Proteomes" id="UP000538666"/>
    </source>
</evidence>
<feature type="chain" id="PRO_5032578903" evidence="3">
    <location>
        <begin position="31"/>
        <end position="506"/>
    </location>
</feature>
<dbReference type="EMBL" id="JACHEK010000009">
    <property type="protein sequence ID" value="MBB6146383.1"/>
    <property type="molecule type" value="Genomic_DNA"/>
</dbReference>
<protein>
    <submittedName>
        <fullName evidence="5">Sphingomyelin phosphodiesterase acid-like 3</fullName>
        <ecNumber evidence="5">3.1.4.-</ecNumber>
    </submittedName>
</protein>
<evidence type="ECO:0000256" key="3">
    <source>
        <dbReference type="SAM" id="SignalP"/>
    </source>
</evidence>
<organism evidence="5 6">
    <name type="scientific">Silvibacterium bohemicum</name>
    <dbReference type="NCBI Taxonomy" id="1577686"/>
    <lineage>
        <taxon>Bacteria</taxon>
        <taxon>Pseudomonadati</taxon>
        <taxon>Acidobacteriota</taxon>
        <taxon>Terriglobia</taxon>
        <taxon>Terriglobales</taxon>
        <taxon>Acidobacteriaceae</taxon>
        <taxon>Silvibacterium</taxon>
    </lineage>
</organism>
<keyword evidence="1 5" id="KW-0378">Hydrolase</keyword>
<evidence type="ECO:0000256" key="1">
    <source>
        <dbReference type="ARBA" id="ARBA00022801"/>
    </source>
</evidence>
<name>A0A841JY60_9BACT</name>
<reference evidence="5 6" key="1">
    <citation type="submission" date="2020-08" db="EMBL/GenBank/DDBJ databases">
        <title>Genomic Encyclopedia of Type Strains, Phase IV (KMG-IV): sequencing the most valuable type-strain genomes for metagenomic binning, comparative biology and taxonomic classification.</title>
        <authorList>
            <person name="Goeker M."/>
        </authorList>
    </citation>
    <scope>NUCLEOTIDE SEQUENCE [LARGE SCALE GENOMIC DNA]</scope>
    <source>
        <strain evidence="5 6">DSM 103733</strain>
    </source>
</reference>
<gene>
    <name evidence="5" type="ORF">HNQ77_004355</name>
</gene>
<keyword evidence="3" id="KW-0732">Signal</keyword>
<evidence type="ECO:0000313" key="5">
    <source>
        <dbReference type="EMBL" id="MBB6146383.1"/>
    </source>
</evidence>
<dbReference type="GO" id="GO:0016787">
    <property type="term" value="F:hydrolase activity"/>
    <property type="evidence" value="ECO:0007669"/>
    <property type="project" value="UniProtKB-KW"/>
</dbReference>
<evidence type="ECO:0000256" key="2">
    <source>
        <dbReference type="ARBA" id="ARBA00023180"/>
    </source>
</evidence>
<keyword evidence="2" id="KW-0325">Glycoprotein</keyword>
<dbReference type="RefSeq" id="WP_050058180.1">
    <property type="nucleotide sequence ID" value="NZ_JACHEK010000009.1"/>
</dbReference>
<feature type="signal peptide" evidence="3">
    <location>
        <begin position="1"/>
        <end position="30"/>
    </location>
</feature>
<dbReference type="Gene3D" id="3.60.21.10">
    <property type="match status" value="1"/>
</dbReference>
<dbReference type="PANTHER" id="PTHR10340:SF57">
    <property type="entry name" value="METALLOPHOS DOMAIN-CONTAINING PROTEIN"/>
    <property type="match status" value="1"/>
</dbReference>
<evidence type="ECO:0000259" key="4">
    <source>
        <dbReference type="Pfam" id="PF00149"/>
    </source>
</evidence>
<dbReference type="SUPFAM" id="SSF56300">
    <property type="entry name" value="Metallo-dependent phosphatases"/>
    <property type="match status" value="1"/>
</dbReference>
<comment type="caution">
    <text evidence="5">The sequence shown here is derived from an EMBL/GenBank/DDBJ whole genome shotgun (WGS) entry which is preliminary data.</text>
</comment>
<dbReference type="AlphaFoldDB" id="A0A841JY60"/>
<dbReference type="Proteomes" id="UP000538666">
    <property type="component" value="Unassembled WGS sequence"/>
</dbReference>
<sequence length="506" mass="54301">MISNRYWKILRNAFALALLPAALIAPHDRAAAQRAAQQEKPGKDVSALLLSDFHFDPFHDPAKAQRLAAAPIGEWESILAAPPSADQAKAFAALQQSCQARGVDTPYPLLQSSLQAMREKEPHAGFITVSGDLLAHSFDCRYKTIFPGKSQADYELFSEKTVNYLVGRVQSSFPGVPVYVALGNNDSGCGDYRMDAHGGFLAGTEKAILAAQPTSPESAKTAADYENGGYYSVPMAAPMLNTRLIALNNIFLSSRYASCSGSADQAAVTSQLTWLEKQLADARNNHQKVWVMAHIPPGVDLYSTFIHMRNVCGGDAPVMFLSSEKMADILLDYADVVRFVLLGHTHMDEMRLLKAEDPAAKSGPSIAVKLVPSISPVNGNNPAFTVASIDPATATVRDYAVFAASNQTGIATTWSKEYTYSDTYHQPDFSPASVQALIDEFNADLEAKSAASQAYVHNYFVSGPSGGPAGTLKATAMLRSAWPLYVCAVEHNSAKGFAACACSGSK</sequence>
<keyword evidence="6" id="KW-1185">Reference proteome</keyword>
<dbReference type="InterPro" id="IPR004843">
    <property type="entry name" value="Calcineurin-like_PHP"/>
</dbReference>